<feature type="compositionally biased region" description="Basic and acidic residues" evidence="1">
    <location>
        <begin position="142"/>
        <end position="156"/>
    </location>
</feature>
<evidence type="ECO:0000313" key="3">
    <source>
        <dbReference type="Proteomes" id="UP001642484"/>
    </source>
</evidence>
<organism evidence="2 3">
    <name type="scientific">Durusdinium trenchii</name>
    <dbReference type="NCBI Taxonomy" id="1381693"/>
    <lineage>
        <taxon>Eukaryota</taxon>
        <taxon>Sar</taxon>
        <taxon>Alveolata</taxon>
        <taxon>Dinophyceae</taxon>
        <taxon>Suessiales</taxon>
        <taxon>Symbiodiniaceae</taxon>
        <taxon>Durusdinium</taxon>
    </lineage>
</organism>
<protein>
    <submittedName>
        <fullName evidence="2">Uncharacterized protein</fullName>
    </submittedName>
</protein>
<feature type="region of interest" description="Disordered" evidence="1">
    <location>
        <begin position="687"/>
        <end position="814"/>
    </location>
</feature>
<dbReference type="Proteomes" id="UP001642484">
    <property type="component" value="Unassembled WGS sequence"/>
</dbReference>
<reference evidence="2 3" key="1">
    <citation type="submission" date="2024-02" db="EMBL/GenBank/DDBJ databases">
        <authorList>
            <person name="Chen Y."/>
            <person name="Shah S."/>
            <person name="Dougan E. K."/>
            <person name="Thang M."/>
            <person name="Chan C."/>
        </authorList>
    </citation>
    <scope>NUCLEOTIDE SEQUENCE [LARGE SCALE GENOMIC DNA]</scope>
</reference>
<feature type="compositionally biased region" description="Basic and acidic residues" evidence="1">
    <location>
        <begin position="772"/>
        <end position="798"/>
    </location>
</feature>
<dbReference type="PANTHER" id="PTHR46528">
    <property type="entry name" value="PROTEIN SON"/>
    <property type="match status" value="1"/>
</dbReference>
<keyword evidence="3" id="KW-1185">Reference proteome</keyword>
<feature type="region of interest" description="Disordered" evidence="1">
    <location>
        <begin position="607"/>
        <end position="631"/>
    </location>
</feature>
<sequence length="814" mass="90421">MEHAATHDEPQQLNDGSDQVIDSKLGDASRPIGAKLTKSEDLEKPQDPELPIGARNSKLSELEVPKESALPIGARTAKPSELETPRPNESEASFAAEKGQGAGQPESWRHSKRLGGWDNQSTTTLRPKSSSRGRGHSRSRERRKEERKGDGDEGRKAGRRSPRRSRSRRSRSRRSRSRRSRSHRQGRRLPRRRSPRRSRSRRPNWRRERNDERGKDSRPKAEEAPAEPAPEAKTPTGKGRGKKGIEALEQWRREPAAKPKGGQQESPALNPSMGFSAMMQQAAAQAMGAMALQGFMQFPNMAAAPVTMPAAVPPAAVPPAPTMQVPQMPQLPQVPQVPQTLNEPAADPNRVRITKERAVQILNEFRQVLADGENLLEQYREEGSLAIQPQASSEEIVADFQAGAIPIEDRKPEGPQAEAAPEEAAPAEAAPAEAAPEEAAPAAPEEAVTAEAAPEVQEAGADAADEQIVAVQEPQALQAVSRYEIHGFKNPELNGIYAINENPDAIVNGRATYWKGKKGELGSIFMCWSNEKSRWHISPQFASEDLFRVVHRGGDRGVAVSTEEERIWLELWNGQWDEVELHIGCEMEENGVLKFVPDASSIPEHIQAQMRQGSQTRQQESAPEGQPSQGVAISEVEVGHEDRDVQAMDMNVPEDTSGQVDMEQLKLPEHLRRKPITRRIVEYDTPSWEETRSGNQYQSSQMEEEVQGVNNWSKGSGKGQDLVERMPDWPGVERDDDKTKVSAASKKGKEEDSDEPGAKGSRSKGKKKEKKKEKEKEKEKRTQKTEKTKTKNEKDRTPKAKAKNKKRKTPFVLH</sequence>
<feature type="compositionally biased region" description="Polar residues" evidence="1">
    <location>
        <begin position="609"/>
        <end position="631"/>
    </location>
</feature>
<feature type="region of interest" description="Disordered" evidence="1">
    <location>
        <begin position="408"/>
        <end position="463"/>
    </location>
</feature>
<feature type="region of interest" description="Disordered" evidence="1">
    <location>
        <begin position="1"/>
        <end position="272"/>
    </location>
</feature>
<feature type="compositionally biased region" description="Basic and acidic residues" evidence="1">
    <location>
        <begin position="37"/>
        <end position="47"/>
    </location>
</feature>
<evidence type="ECO:0000313" key="2">
    <source>
        <dbReference type="EMBL" id="CAK9067163.1"/>
    </source>
</evidence>
<feature type="compositionally biased region" description="Basic residues" evidence="1">
    <location>
        <begin position="761"/>
        <end position="771"/>
    </location>
</feature>
<accession>A0ABP0NUS0</accession>
<gene>
    <name evidence="2" type="ORF">CCMP2556_LOCUS33008</name>
</gene>
<comment type="caution">
    <text evidence="2">The sequence shown here is derived from an EMBL/GenBank/DDBJ whole genome shotgun (WGS) entry which is preliminary data.</text>
</comment>
<feature type="compositionally biased region" description="Basic and acidic residues" evidence="1">
    <location>
        <begin position="1"/>
        <end position="10"/>
    </location>
</feature>
<feature type="compositionally biased region" description="Basic residues" evidence="1">
    <location>
        <begin position="157"/>
        <end position="204"/>
    </location>
</feature>
<feature type="compositionally biased region" description="Basic residues" evidence="1">
    <location>
        <begin position="799"/>
        <end position="814"/>
    </location>
</feature>
<proteinExistence type="predicted"/>
<feature type="compositionally biased region" description="Basic and acidic residues" evidence="1">
    <location>
        <begin position="243"/>
        <end position="257"/>
    </location>
</feature>
<feature type="compositionally biased region" description="Low complexity" evidence="1">
    <location>
        <begin position="414"/>
        <end position="459"/>
    </location>
</feature>
<evidence type="ECO:0000256" key="1">
    <source>
        <dbReference type="SAM" id="MobiDB-lite"/>
    </source>
</evidence>
<feature type="compositionally biased region" description="Basic residues" evidence="1">
    <location>
        <begin position="129"/>
        <end position="141"/>
    </location>
</feature>
<dbReference type="PANTHER" id="PTHR46528:SF1">
    <property type="entry name" value="PROTEIN SON"/>
    <property type="match status" value="1"/>
</dbReference>
<dbReference type="InterPro" id="IPR032922">
    <property type="entry name" value="SON"/>
</dbReference>
<feature type="compositionally biased region" description="Polar residues" evidence="1">
    <location>
        <begin position="118"/>
        <end position="127"/>
    </location>
</feature>
<feature type="compositionally biased region" description="Basic and acidic residues" evidence="1">
    <location>
        <begin position="205"/>
        <end position="223"/>
    </location>
</feature>
<name>A0ABP0NUS0_9DINO</name>
<dbReference type="EMBL" id="CAXAMN010022184">
    <property type="protein sequence ID" value="CAK9067163.1"/>
    <property type="molecule type" value="Genomic_DNA"/>
</dbReference>
<feature type="compositionally biased region" description="Basic and acidic residues" evidence="1">
    <location>
        <begin position="78"/>
        <end position="89"/>
    </location>
</feature>
<feature type="compositionally biased region" description="Basic and acidic residues" evidence="1">
    <location>
        <begin position="721"/>
        <end position="740"/>
    </location>
</feature>